<evidence type="ECO:0000313" key="1">
    <source>
        <dbReference type="EMBL" id="SVD32171.1"/>
    </source>
</evidence>
<gene>
    <name evidence="1" type="ORF">METZ01_LOCUS385025</name>
</gene>
<name>A0A382UEL0_9ZZZZ</name>
<organism evidence="1">
    <name type="scientific">marine metagenome</name>
    <dbReference type="NCBI Taxonomy" id="408172"/>
    <lineage>
        <taxon>unclassified sequences</taxon>
        <taxon>metagenomes</taxon>
        <taxon>ecological metagenomes</taxon>
    </lineage>
</organism>
<proteinExistence type="predicted"/>
<sequence>MTDNTDEQLVLLHQLVSYLLVHAEQKPLLLQGYGYQSLRIHQQNCH</sequence>
<dbReference type="EMBL" id="UINC01143317">
    <property type="protein sequence ID" value="SVD32171.1"/>
    <property type="molecule type" value="Genomic_DNA"/>
</dbReference>
<dbReference type="AlphaFoldDB" id="A0A382UEL0"/>
<protein>
    <submittedName>
        <fullName evidence="1">Uncharacterized protein</fullName>
    </submittedName>
</protein>
<reference evidence="1" key="1">
    <citation type="submission" date="2018-05" db="EMBL/GenBank/DDBJ databases">
        <authorList>
            <person name="Lanie J.A."/>
            <person name="Ng W.-L."/>
            <person name="Kazmierczak K.M."/>
            <person name="Andrzejewski T.M."/>
            <person name="Davidsen T.M."/>
            <person name="Wayne K.J."/>
            <person name="Tettelin H."/>
            <person name="Glass J.I."/>
            <person name="Rusch D."/>
            <person name="Podicherti R."/>
            <person name="Tsui H.-C.T."/>
            <person name="Winkler M.E."/>
        </authorList>
    </citation>
    <scope>NUCLEOTIDE SEQUENCE</scope>
</reference>
<accession>A0A382UEL0</accession>